<dbReference type="Pfam" id="PF01019">
    <property type="entry name" value="G_glu_transpept"/>
    <property type="match status" value="2"/>
</dbReference>
<accession>A0A918RYC6</accession>
<reference evidence="2" key="1">
    <citation type="journal article" date="2014" name="Int. J. Syst. Evol. Microbiol.">
        <title>Complete genome sequence of Corynebacterium casei LMG S-19264T (=DSM 44701T), isolated from a smear-ripened cheese.</title>
        <authorList>
            <consortium name="US DOE Joint Genome Institute (JGI-PGF)"/>
            <person name="Walter F."/>
            <person name="Albersmeier A."/>
            <person name="Kalinowski J."/>
            <person name="Ruckert C."/>
        </authorList>
    </citation>
    <scope>NUCLEOTIDE SEQUENCE</scope>
    <source>
        <strain evidence="2">JCM 5016</strain>
    </source>
</reference>
<name>A0A918RYC6_9ACTN</name>
<reference evidence="2" key="2">
    <citation type="submission" date="2020-09" db="EMBL/GenBank/DDBJ databases">
        <authorList>
            <person name="Sun Q."/>
            <person name="Ohkuma M."/>
        </authorList>
    </citation>
    <scope>NUCLEOTIDE SEQUENCE</scope>
    <source>
        <strain evidence="2">JCM 5016</strain>
    </source>
</reference>
<organism evidence="2 3">
    <name type="scientific">Streptomyces echinoruber</name>
    <dbReference type="NCBI Taxonomy" id="68898"/>
    <lineage>
        <taxon>Bacteria</taxon>
        <taxon>Bacillati</taxon>
        <taxon>Actinomycetota</taxon>
        <taxon>Actinomycetes</taxon>
        <taxon>Kitasatosporales</taxon>
        <taxon>Streptomycetaceae</taxon>
        <taxon>Streptomyces</taxon>
    </lineage>
</organism>
<gene>
    <name evidence="2" type="ORF">GCM10010389_60600</name>
</gene>
<evidence type="ECO:0000313" key="3">
    <source>
        <dbReference type="Proteomes" id="UP000623010"/>
    </source>
</evidence>
<dbReference type="InterPro" id="IPR043138">
    <property type="entry name" value="GGT_lsub"/>
</dbReference>
<feature type="compositionally biased region" description="Pro residues" evidence="1">
    <location>
        <begin position="398"/>
        <end position="431"/>
    </location>
</feature>
<dbReference type="PRINTS" id="PR01210">
    <property type="entry name" value="GGTRANSPTASE"/>
</dbReference>
<dbReference type="InterPro" id="IPR043137">
    <property type="entry name" value="GGT_ssub_C"/>
</dbReference>
<comment type="caution">
    <text evidence="2">The sequence shown here is derived from an EMBL/GenBank/DDBJ whole genome shotgun (WGS) entry which is preliminary data.</text>
</comment>
<dbReference type="InterPro" id="IPR052896">
    <property type="entry name" value="GGT-like_enzyme"/>
</dbReference>
<keyword evidence="3" id="KW-1185">Reference proteome</keyword>
<dbReference type="Proteomes" id="UP000623010">
    <property type="component" value="Unassembled WGS sequence"/>
</dbReference>
<protein>
    <submittedName>
        <fullName evidence="2">Gamma-glutamyltransferase</fullName>
    </submittedName>
</protein>
<proteinExistence type="predicted"/>
<dbReference type="SUPFAM" id="SSF56235">
    <property type="entry name" value="N-terminal nucleophile aminohydrolases (Ntn hydrolases)"/>
    <property type="match status" value="1"/>
</dbReference>
<feature type="region of interest" description="Disordered" evidence="1">
    <location>
        <begin position="352"/>
        <end position="442"/>
    </location>
</feature>
<dbReference type="PANTHER" id="PTHR43881">
    <property type="entry name" value="GAMMA-GLUTAMYLTRANSPEPTIDASE (AFU_ORTHOLOGUE AFUA_4G13580)"/>
    <property type="match status" value="1"/>
</dbReference>
<sequence>MFAEFTTRPTLQGTFGMVSATHWLAAQSAMAVLEDGGNAFDAAVAGAFVLHVVEPHLNGPAGEVPILLAPAGGQVRVLCGQGVAPAGATVAHYRGLGLDLVPGTGPLAAAVPGAFDAWMLLLRDHGTKSLPDVLRYAIGYAEHGHPPVENLGAAVETVRRLFETEWTSSAEVYLPGGRAPRPGEPFRTPALAATWKRLLVETAGAGDREARIEAARAVWRSGFVAEALVRQARRPTLDTSGRRHAGTLTLDDLAGWSATYETPATYDWNGWTVCKAGPWSQGPVLLQQLALLPPELPPYGSADYVHLLIEGCKLAMADREAWYGDAAEVPLDDLLSQEYNTARRTLIGDRACHELRPGSPGGRTPRLCAHARGAATGDPGPPGPTPMGAGEPTVARYPAPPVPGEPGPSPMPGEPGPSPAPGEPGPSPAPGEPGVAADGATRGDTCHLDVVDRWGNMVAATPSGGWLQSNPVVPELGFPLGTRLQMTWLEEGLPNSLTPGRRPRTTLTPSIALRDGVPVLAFGTPGGDQQDQWQLHFFLAVALRPSVRGGPDLQGAIDAPNWHNDSFPGSFHPRGMRPGSVTVEARTDPRVVEELRRRGHDVTVGDPWSEGRLCAVARDPETGVVSAAANPRGMQGYAVGR</sequence>
<evidence type="ECO:0000256" key="1">
    <source>
        <dbReference type="SAM" id="MobiDB-lite"/>
    </source>
</evidence>
<evidence type="ECO:0000313" key="2">
    <source>
        <dbReference type="EMBL" id="GHA13640.1"/>
    </source>
</evidence>
<dbReference type="Gene3D" id="1.10.246.130">
    <property type="match status" value="1"/>
</dbReference>
<dbReference type="AlphaFoldDB" id="A0A918RYC6"/>
<dbReference type="InterPro" id="IPR029055">
    <property type="entry name" value="Ntn_hydrolases_N"/>
</dbReference>
<dbReference type="Gene3D" id="3.60.20.40">
    <property type="match status" value="1"/>
</dbReference>
<dbReference type="EMBL" id="BMWH01000036">
    <property type="protein sequence ID" value="GHA13640.1"/>
    <property type="molecule type" value="Genomic_DNA"/>
</dbReference>
<dbReference type="PANTHER" id="PTHR43881:SF1">
    <property type="entry name" value="GAMMA-GLUTAMYLTRANSPEPTIDASE (AFU_ORTHOLOGUE AFUA_4G13580)"/>
    <property type="match status" value="1"/>
</dbReference>